<dbReference type="GO" id="GO:0003824">
    <property type="term" value="F:catalytic activity"/>
    <property type="evidence" value="ECO:0007669"/>
    <property type="project" value="InterPro"/>
</dbReference>
<organism evidence="2 3">
    <name type="scientific">Methylobacterium aquaticum</name>
    <dbReference type="NCBI Taxonomy" id="270351"/>
    <lineage>
        <taxon>Bacteria</taxon>
        <taxon>Pseudomonadati</taxon>
        <taxon>Pseudomonadota</taxon>
        <taxon>Alphaproteobacteria</taxon>
        <taxon>Hyphomicrobiales</taxon>
        <taxon>Methylobacteriaceae</taxon>
        <taxon>Methylobacterium</taxon>
    </lineage>
</organism>
<evidence type="ECO:0000313" key="3">
    <source>
        <dbReference type="Proteomes" id="UP000035929"/>
    </source>
</evidence>
<gene>
    <name evidence="2" type="ORF">VP06_32215</name>
</gene>
<dbReference type="Gene3D" id="3.30.559.10">
    <property type="entry name" value="Chloramphenicol acetyltransferase-like domain"/>
    <property type="match status" value="1"/>
</dbReference>
<evidence type="ECO:0000313" key="2">
    <source>
        <dbReference type="EMBL" id="KMO26991.1"/>
    </source>
</evidence>
<dbReference type="Pfam" id="PF00668">
    <property type="entry name" value="Condensation"/>
    <property type="match status" value="1"/>
</dbReference>
<dbReference type="Proteomes" id="UP000035929">
    <property type="component" value="Unassembled WGS sequence"/>
</dbReference>
<proteinExistence type="predicted"/>
<accession>A0A0J6ULX1</accession>
<dbReference type="AlphaFoldDB" id="A0A0J6ULX1"/>
<dbReference type="InterPro" id="IPR023213">
    <property type="entry name" value="CAT-like_dom_sf"/>
</dbReference>
<feature type="non-terminal residue" evidence="2">
    <location>
        <position position="171"/>
    </location>
</feature>
<comment type="caution">
    <text evidence="2">The sequence shown here is derived from an EMBL/GenBank/DDBJ whole genome shotgun (WGS) entry which is preliminary data.</text>
</comment>
<dbReference type="InterPro" id="IPR001242">
    <property type="entry name" value="Condensation_dom"/>
</dbReference>
<dbReference type="SUPFAM" id="SSF52777">
    <property type="entry name" value="CoA-dependent acyltransferases"/>
    <property type="match status" value="1"/>
</dbReference>
<protein>
    <recommendedName>
        <fullName evidence="1">Condensation domain-containing protein</fullName>
    </recommendedName>
</protein>
<feature type="domain" description="Condensation" evidence="1">
    <location>
        <begin position="52"/>
        <end position="170"/>
    </location>
</feature>
<dbReference type="EMBL" id="LABX01000367">
    <property type="protein sequence ID" value="KMO26991.1"/>
    <property type="molecule type" value="Genomic_DNA"/>
</dbReference>
<evidence type="ECO:0000259" key="1">
    <source>
        <dbReference type="Pfam" id="PF00668"/>
    </source>
</evidence>
<name>A0A0J6ULX1_9HYPH</name>
<dbReference type="RefSeq" id="WP_048467884.1">
    <property type="nucleotide sequence ID" value="NZ_LABX01000367.1"/>
</dbReference>
<sequence length="171" mass="18523">MGEPHLSDIARRFAALPPEKRRPFIERAAEAGIDLAALPVPPGLADAGWSVASRAQRRLWFLWRLDPGNPAYHISGAVRLVGPLDPDLLRESLGILVARHDALRTRFRQAEAIVEQCAGPPAPIDLPVDDLAGLVSEARAARAAALAEAEREAPFDLEASPPLRARLTRLS</sequence>
<reference evidence="2 3" key="1">
    <citation type="submission" date="2015-03" db="EMBL/GenBank/DDBJ databases">
        <title>Genome sequencing of Methylobacterium aquaticum DSM16371 type strain.</title>
        <authorList>
            <person name="Chaudhry V."/>
            <person name="Patil P.B."/>
        </authorList>
    </citation>
    <scope>NUCLEOTIDE SEQUENCE [LARGE SCALE GENOMIC DNA]</scope>
    <source>
        <strain evidence="2 3">DSM 16371</strain>
    </source>
</reference>